<feature type="domain" description="HAMP" evidence="7">
    <location>
        <begin position="312"/>
        <end position="364"/>
    </location>
</feature>
<dbReference type="Gene3D" id="6.10.340.10">
    <property type="match status" value="1"/>
</dbReference>
<evidence type="ECO:0000256" key="5">
    <source>
        <dbReference type="SAM" id="Coils"/>
    </source>
</evidence>
<dbReference type="Gene3D" id="3.30.565.10">
    <property type="entry name" value="Histidine kinase-like ATPase, C-terminal domain"/>
    <property type="match status" value="1"/>
</dbReference>
<keyword evidence="3" id="KW-0808">Transferase</keyword>
<feature type="transmembrane region" description="Helical" evidence="6">
    <location>
        <begin position="288"/>
        <end position="310"/>
    </location>
</feature>
<dbReference type="Pfam" id="PF02518">
    <property type="entry name" value="HATPase_c"/>
    <property type="match status" value="1"/>
</dbReference>
<keyword evidence="5" id="KW-0175">Coiled coil</keyword>
<dbReference type="EMBL" id="DXFG01000167">
    <property type="protein sequence ID" value="HIX37863.1"/>
    <property type="molecule type" value="Genomic_DNA"/>
</dbReference>
<dbReference type="InterPro" id="IPR050640">
    <property type="entry name" value="Bact_2-comp_sensor_kinase"/>
</dbReference>
<evidence type="ECO:0000313" key="9">
    <source>
        <dbReference type="Proteomes" id="UP000824230"/>
    </source>
</evidence>
<evidence type="ECO:0000256" key="1">
    <source>
        <dbReference type="ARBA" id="ARBA00004370"/>
    </source>
</evidence>
<dbReference type="Pfam" id="PF06580">
    <property type="entry name" value="His_kinase"/>
    <property type="match status" value="1"/>
</dbReference>
<dbReference type="Pfam" id="PF00672">
    <property type="entry name" value="HAMP"/>
    <property type="match status" value="1"/>
</dbReference>
<name>A0A9D2AMD4_9FIRM</name>
<organism evidence="8 9">
    <name type="scientific">Candidatus Blautia pullistercoris</name>
    <dbReference type="NCBI Taxonomy" id="2838499"/>
    <lineage>
        <taxon>Bacteria</taxon>
        <taxon>Bacillati</taxon>
        <taxon>Bacillota</taxon>
        <taxon>Clostridia</taxon>
        <taxon>Lachnospirales</taxon>
        <taxon>Lachnospiraceae</taxon>
        <taxon>Blautia</taxon>
    </lineage>
</organism>
<keyword evidence="6" id="KW-1133">Transmembrane helix</keyword>
<dbReference type="PANTHER" id="PTHR34220">
    <property type="entry name" value="SENSOR HISTIDINE KINASE YPDA"/>
    <property type="match status" value="1"/>
</dbReference>
<dbReference type="SMART" id="SM00304">
    <property type="entry name" value="HAMP"/>
    <property type="match status" value="1"/>
</dbReference>
<dbReference type="InterPro" id="IPR010559">
    <property type="entry name" value="Sig_transdc_His_kin_internal"/>
</dbReference>
<dbReference type="GO" id="GO:0016020">
    <property type="term" value="C:membrane"/>
    <property type="evidence" value="ECO:0007669"/>
    <property type="project" value="UniProtKB-SubCell"/>
</dbReference>
<gene>
    <name evidence="8" type="ORF">H9738_08350</name>
</gene>
<keyword evidence="6" id="KW-0472">Membrane</keyword>
<feature type="transmembrane region" description="Helical" evidence="6">
    <location>
        <begin position="12"/>
        <end position="36"/>
    </location>
</feature>
<proteinExistence type="predicted"/>
<dbReference type="PROSITE" id="PS50885">
    <property type="entry name" value="HAMP"/>
    <property type="match status" value="1"/>
</dbReference>
<reference evidence="8" key="1">
    <citation type="journal article" date="2021" name="PeerJ">
        <title>Extensive microbial diversity within the chicken gut microbiome revealed by metagenomics and culture.</title>
        <authorList>
            <person name="Gilroy R."/>
            <person name="Ravi A."/>
            <person name="Getino M."/>
            <person name="Pursley I."/>
            <person name="Horton D.L."/>
            <person name="Alikhan N.F."/>
            <person name="Baker D."/>
            <person name="Gharbi K."/>
            <person name="Hall N."/>
            <person name="Watson M."/>
            <person name="Adriaenssens E.M."/>
            <person name="Foster-Nyarko E."/>
            <person name="Jarju S."/>
            <person name="Secka A."/>
            <person name="Antonio M."/>
            <person name="Oren A."/>
            <person name="Chaudhuri R.R."/>
            <person name="La Ragione R."/>
            <person name="Hildebrand F."/>
            <person name="Pallen M.J."/>
        </authorList>
    </citation>
    <scope>NUCLEOTIDE SEQUENCE</scope>
    <source>
        <strain evidence="8">ChiHjej12B11-1927</strain>
    </source>
</reference>
<comment type="caution">
    <text evidence="8">The sequence shown here is derived from an EMBL/GenBank/DDBJ whole genome shotgun (WGS) entry which is preliminary data.</text>
</comment>
<keyword evidence="4 8" id="KW-0418">Kinase</keyword>
<evidence type="ECO:0000256" key="3">
    <source>
        <dbReference type="ARBA" id="ARBA00022679"/>
    </source>
</evidence>
<evidence type="ECO:0000256" key="2">
    <source>
        <dbReference type="ARBA" id="ARBA00022553"/>
    </source>
</evidence>
<keyword evidence="6" id="KW-0812">Transmembrane</keyword>
<feature type="coiled-coil region" evidence="5">
    <location>
        <begin position="352"/>
        <end position="379"/>
    </location>
</feature>
<evidence type="ECO:0000256" key="4">
    <source>
        <dbReference type="ARBA" id="ARBA00022777"/>
    </source>
</evidence>
<dbReference type="Proteomes" id="UP000824230">
    <property type="component" value="Unassembled WGS sequence"/>
</dbReference>
<dbReference type="GO" id="GO:0000155">
    <property type="term" value="F:phosphorelay sensor kinase activity"/>
    <property type="evidence" value="ECO:0007669"/>
    <property type="project" value="InterPro"/>
</dbReference>
<dbReference type="InterPro" id="IPR003660">
    <property type="entry name" value="HAMP_dom"/>
</dbReference>
<dbReference type="InterPro" id="IPR036890">
    <property type="entry name" value="HATPase_C_sf"/>
</dbReference>
<dbReference type="InterPro" id="IPR003594">
    <property type="entry name" value="HATPase_dom"/>
</dbReference>
<dbReference type="PANTHER" id="PTHR34220:SF7">
    <property type="entry name" value="SENSOR HISTIDINE KINASE YPDA"/>
    <property type="match status" value="1"/>
</dbReference>
<comment type="subcellular location">
    <subcellularLocation>
        <location evidence="1">Membrane</location>
    </subcellularLocation>
</comment>
<dbReference type="SUPFAM" id="SSF55874">
    <property type="entry name" value="ATPase domain of HSP90 chaperone/DNA topoisomerase II/histidine kinase"/>
    <property type="match status" value="1"/>
</dbReference>
<evidence type="ECO:0000259" key="7">
    <source>
        <dbReference type="PROSITE" id="PS50885"/>
    </source>
</evidence>
<evidence type="ECO:0000256" key="6">
    <source>
        <dbReference type="SAM" id="Phobius"/>
    </source>
</evidence>
<reference evidence="8" key="2">
    <citation type="submission" date="2021-04" db="EMBL/GenBank/DDBJ databases">
        <authorList>
            <person name="Gilroy R."/>
        </authorList>
    </citation>
    <scope>NUCLEOTIDE SEQUENCE</scope>
    <source>
        <strain evidence="8">ChiHjej12B11-1927</strain>
    </source>
</reference>
<keyword evidence="2" id="KW-0597">Phosphoprotein</keyword>
<protein>
    <submittedName>
        <fullName evidence="8">Sensor histidine kinase</fullName>
    </submittedName>
</protein>
<accession>A0A9D2AMD4</accession>
<evidence type="ECO:0000313" key="8">
    <source>
        <dbReference type="EMBL" id="HIX37863.1"/>
    </source>
</evidence>
<sequence>MRKGKISNIQKKYLTYTLLLLALTIILSSVGVWIFMRKNMTEVIVDNYVFINEKMGMTLDYLYTRSDETTAECILDDAVQDSLKTRELEEVEKNALSKYFAYLELEDIEEYCYVDNKKNVYTKSYSKISYEDFRESGLEDALAGTYAETRWFLARDTLFGTGEEALFIGRYVRNMEYSHEPGMIFFKMNDQFLERVIETQSGTEEDVAIGIIDKNGNFFMEHYPENFQMEEKDKEKILGLTKREDSGVILTRYKGEGGILQAYRQQESGMVIFTLVPNKILDRGLNQIFLVLAGIYAIVTLIAVAVSLYFSRIFTEPIQMISKEMTSFDGKDFSHTISLHTDTELDQIGESYNKMLGNIERLLTEIKKQEKELRVSEMNMLISQIKPHFLYNTLDTIYMLARINGEKTTMKMIQALSGYLRLSLSKGGDMVTVEDELDNVKNYLEIQKIRNEDLFSYEISCQPEVENRWTLKLILQPLAENAIKYGFCDIFEGGLIRIDVRELSGRLTFSVYNNGKPMDKEIAEKINALGKVPVPEMKKAFPDKQKGYGVINIATRLRLKYGDQVEFGYEVLEEGTRCVIKLPVDGKENYEQ</sequence>
<dbReference type="AlphaFoldDB" id="A0A9D2AMD4"/>